<dbReference type="Gene3D" id="3.40.50.80">
    <property type="entry name" value="Nucleotide-binding domain of ferredoxin-NADP reductase (FNR) module"/>
    <property type="match status" value="1"/>
</dbReference>
<evidence type="ECO:0000313" key="3">
    <source>
        <dbReference type="Proteomes" id="UP001500967"/>
    </source>
</evidence>
<evidence type="ECO:0000313" key="2">
    <source>
        <dbReference type="EMBL" id="GAA0266638.1"/>
    </source>
</evidence>
<dbReference type="RefSeq" id="WP_344652438.1">
    <property type="nucleotide sequence ID" value="NZ_BAAAGX010000025.1"/>
</dbReference>
<dbReference type="PROSITE" id="PS51384">
    <property type="entry name" value="FAD_FR"/>
    <property type="match status" value="1"/>
</dbReference>
<dbReference type="InterPro" id="IPR039374">
    <property type="entry name" value="SIP_fam"/>
</dbReference>
<organism evidence="2 3">
    <name type="scientific">Cryptosporangium japonicum</name>
    <dbReference type="NCBI Taxonomy" id="80872"/>
    <lineage>
        <taxon>Bacteria</taxon>
        <taxon>Bacillati</taxon>
        <taxon>Actinomycetota</taxon>
        <taxon>Actinomycetes</taxon>
        <taxon>Cryptosporangiales</taxon>
        <taxon>Cryptosporangiaceae</taxon>
        <taxon>Cryptosporangium</taxon>
    </lineage>
</organism>
<gene>
    <name evidence="2" type="ORF">GCM10009539_61840</name>
</gene>
<dbReference type="EMBL" id="BAAAGX010000025">
    <property type="protein sequence ID" value="GAA0266638.1"/>
    <property type="molecule type" value="Genomic_DNA"/>
</dbReference>
<evidence type="ECO:0000259" key="1">
    <source>
        <dbReference type="PROSITE" id="PS51384"/>
    </source>
</evidence>
<keyword evidence="3" id="KW-1185">Reference proteome</keyword>
<dbReference type="InterPro" id="IPR017938">
    <property type="entry name" value="Riboflavin_synthase-like_b-brl"/>
</dbReference>
<accession>A0ABN0UYM9</accession>
<protein>
    <submittedName>
        <fullName evidence="2">Siderophore-interacting protein</fullName>
    </submittedName>
</protein>
<dbReference type="PANTHER" id="PTHR30157:SF0">
    <property type="entry name" value="NADPH-DEPENDENT FERRIC-CHELATE REDUCTASE"/>
    <property type="match status" value="1"/>
</dbReference>
<reference evidence="2 3" key="1">
    <citation type="journal article" date="2019" name="Int. J. Syst. Evol. Microbiol.">
        <title>The Global Catalogue of Microorganisms (GCM) 10K type strain sequencing project: providing services to taxonomists for standard genome sequencing and annotation.</title>
        <authorList>
            <consortium name="The Broad Institute Genomics Platform"/>
            <consortium name="The Broad Institute Genome Sequencing Center for Infectious Disease"/>
            <person name="Wu L."/>
            <person name="Ma J."/>
        </authorList>
    </citation>
    <scope>NUCLEOTIDE SEQUENCE [LARGE SCALE GENOMIC DNA]</scope>
    <source>
        <strain evidence="2 3">JCM 10425</strain>
    </source>
</reference>
<dbReference type="PANTHER" id="PTHR30157">
    <property type="entry name" value="FERRIC REDUCTASE, NADPH-DEPENDENT"/>
    <property type="match status" value="1"/>
</dbReference>
<dbReference type="InterPro" id="IPR013113">
    <property type="entry name" value="SIP_FAD-bd"/>
</dbReference>
<dbReference type="Gene3D" id="2.40.30.10">
    <property type="entry name" value="Translation factors"/>
    <property type="match status" value="1"/>
</dbReference>
<dbReference type="InterPro" id="IPR007037">
    <property type="entry name" value="SIP_rossman_dom"/>
</dbReference>
<dbReference type="InterPro" id="IPR017927">
    <property type="entry name" value="FAD-bd_FR_type"/>
</dbReference>
<dbReference type="InterPro" id="IPR039261">
    <property type="entry name" value="FNR_nucleotide-bd"/>
</dbReference>
<dbReference type="CDD" id="cd06193">
    <property type="entry name" value="siderophore_interacting"/>
    <property type="match status" value="1"/>
</dbReference>
<dbReference type="Pfam" id="PF08021">
    <property type="entry name" value="FAD_binding_9"/>
    <property type="match status" value="1"/>
</dbReference>
<feature type="domain" description="FAD-binding FR-type" evidence="1">
    <location>
        <begin position="8"/>
        <end position="132"/>
    </location>
</feature>
<dbReference type="Pfam" id="PF04954">
    <property type="entry name" value="SIP"/>
    <property type="match status" value="1"/>
</dbReference>
<dbReference type="Proteomes" id="UP001500967">
    <property type="component" value="Unassembled WGS sequence"/>
</dbReference>
<dbReference type="SUPFAM" id="SSF63380">
    <property type="entry name" value="Riboflavin synthase domain-like"/>
    <property type="match status" value="1"/>
</dbReference>
<proteinExistence type="predicted"/>
<sequence>MSGTTLPMRVWTGEVVRTEDLTPALRRVVIGGDALAGYATTGVGDEYVRLIFPRDGEREPILPTVTDGHLDYGSIDLATMRTYTVRAFDPVATEVSIDFVVHDGGVAAEWARKAAPGDLVGINTPDGMYDPPAGLTWQLLVADFAALPAAARLLENAPAGVRTRAILEVPGPEHHLPLDVRPGTEVTWLHGGNGHGASRLEQCVRSMPRPDGTGYVWVAGETREMRNVRKYLRRELGLPSTAYKAVGYWTDGAETWRDRYDALDDATKASLEAVWAADADLADIEIQYDEKLARLGL</sequence>
<name>A0ABN0UYM9_9ACTN</name>
<comment type="caution">
    <text evidence="2">The sequence shown here is derived from an EMBL/GenBank/DDBJ whole genome shotgun (WGS) entry which is preliminary data.</text>
</comment>